<dbReference type="AlphaFoldDB" id="A0A7U3ZKH0"/>
<comment type="similarity">
    <text evidence="2 5">Belongs to the carotenoid/retinoid oxidoreductase family.</text>
</comment>
<keyword evidence="8" id="KW-1185">Reference proteome</keyword>
<dbReference type="InterPro" id="IPR002937">
    <property type="entry name" value="Amino_oxidase"/>
</dbReference>
<evidence type="ECO:0000256" key="3">
    <source>
        <dbReference type="ARBA" id="ARBA00022746"/>
    </source>
</evidence>
<protein>
    <submittedName>
        <fullName evidence="7">Phytoene desaturase</fullName>
    </submittedName>
</protein>
<dbReference type="Pfam" id="PF01593">
    <property type="entry name" value="Amino_oxidase"/>
    <property type="match status" value="1"/>
</dbReference>
<evidence type="ECO:0000259" key="6">
    <source>
        <dbReference type="Pfam" id="PF01593"/>
    </source>
</evidence>
<dbReference type="Proteomes" id="UP000000493">
    <property type="component" value="Chromosome"/>
</dbReference>
<sequence>MSIIYSFFIKPFFPLDSLSLKSNHTLKKVIVIGAGFAGLSAATRLADKGFNVTILEKNTSPGGRARVFKAEGFTFDMGPSWYWMPDIFETYFGKFGKKPSDYYQLVRLDPSYAVIFDRETTVSIPAGIEPLKQLFERIEPGSGERLDAFLKQAAYKYDVGINKFVWKPSRSIMEFVSLKLLYDLSRLDVLQPFAEHIRKFFKDPKLLQLMEFPILFLGATSENTPAMYSLMNYAEITMGTWYPMGGMHEIVKGMVALAEEKGVKIKLNQNVTKIEVTGRLAKTVITDTETFEADIVVAGADYHHVDSKLLGQYRNYSENYWNKRTLAPSSLLYYLGVNKRLPKLQHHNLFFDEDLSQHAYEIYTEPQWPSKPLFYVSAPSVTDPTVAPKGSENLFILIPVAPGLTNDTDEIRERYFNLVMDRLEAYVGEPIRPHIVYKRTFAHRDFQADYNAFKGNAYGLANTLLQTAFLKPTLKNKKVRNLFYTGQLTVPGPGVPPSLISGLVVADEVTKEFGTDR</sequence>
<keyword evidence="3 5" id="KW-0125">Carotenoid biosynthesis</keyword>
<evidence type="ECO:0000256" key="2">
    <source>
        <dbReference type="ARBA" id="ARBA00006046"/>
    </source>
</evidence>
<organism evidence="7 8">
    <name type="scientific">Runella slithyformis (strain ATCC 29530 / DSM 19594 / LMG 11500 / NCIMB 11436 / LSU 4)</name>
    <dbReference type="NCBI Taxonomy" id="761193"/>
    <lineage>
        <taxon>Bacteria</taxon>
        <taxon>Pseudomonadati</taxon>
        <taxon>Bacteroidota</taxon>
        <taxon>Cytophagia</taxon>
        <taxon>Cytophagales</taxon>
        <taxon>Spirosomataceae</taxon>
        <taxon>Runella</taxon>
    </lineage>
</organism>
<dbReference type="KEGG" id="rsi:Runsl_2480"/>
<dbReference type="PANTHER" id="PTHR43734:SF1">
    <property type="entry name" value="PHYTOENE DESATURASE"/>
    <property type="match status" value="1"/>
</dbReference>
<reference evidence="7 8" key="2">
    <citation type="journal article" date="2012" name="Stand. Genomic Sci.">
        <title>Complete genome sequence of the aquatic bacterium Runella slithyformis type strain (LSU 4(T)).</title>
        <authorList>
            <person name="Copeland A."/>
            <person name="Zhang X."/>
            <person name="Misra M."/>
            <person name="Lapidus A."/>
            <person name="Nolan M."/>
            <person name="Lucas S."/>
            <person name="Deshpande S."/>
            <person name="Cheng J.F."/>
            <person name="Tapia R."/>
            <person name="Goodwin L.A."/>
            <person name="Pitluck S."/>
            <person name="Liolios K."/>
            <person name="Pagani I."/>
            <person name="Ivanova N."/>
            <person name="Mikhailova N."/>
            <person name="Pati A."/>
            <person name="Chen A."/>
            <person name="Palaniappan K."/>
            <person name="Land M."/>
            <person name="Hauser L."/>
            <person name="Pan C."/>
            <person name="Jeffries C.D."/>
            <person name="Detter J.C."/>
            <person name="Brambilla E.M."/>
            <person name="Rohde M."/>
            <person name="Djao O.D."/>
            <person name="Goker M."/>
            <person name="Sikorski J."/>
            <person name="Tindall B.J."/>
            <person name="Woyke T."/>
            <person name="Bristow J."/>
            <person name="Eisen J.A."/>
            <person name="Markowitz V."/>
            <person name="Hugenholtz P."/>
            <person name="Kyrpides N.C."/>
            <person name="Klenk H.P."/>
            <person name="Mavromatis K."/>
        </authorList>
    </citation>
    <scope>NUCLEOTIDE SEQUENCE [LARGE SCALE GENOMIC DNA]</scope>
    <source>
        <strain evidence="8">ATCC 29530 / DSM 19594 / LMG 11500 / NCIMB 11436 / LSU 4</strain>
    </source>
</reference>
<dbReference type="GO" id="GO:0016117">
    <property type="term" value="P:carotenoid biosynthetic process"/>
    <property type="evidence" value="ECO:0007669"/>
    <property type="project" value="UniProtKB-KW"/>
</dbReference>
<name>A0A7U3ZKH0_RUNSL</name>
<dbReference type="PANTHER" id="PTHR43734">
    <property type="entry name" value="PHYTOENE DESATURASE"/>
    <property type="match status" value="1"/>
</dbReference>
<dbReference type="InterPro" id="IPR036188">
    <property type="entry name" value="FAD/NAD-bd_sf"/>
</dbReference>
<evidence type="ECO:0000313" key="7">
    <source>
        <dbReference type="EMBL" id="AEI48885.1"/>
    </source>
</evidence>
<feature type="domain" description="Amine oxidase" evidence="6">
    <location>
        <begin position="36"/>
        <end position="509"/>
    </location>
</feature>
<dbReference type="GO" id="GO:0016491">
    <property type="term" value="F:oxidoreductase activity"/>
    <property type="evidence" value="ECO:0007669"/>
    <property type="project" value="UniProtKB-KW"/>
</dbReference>
<evidence type="ECO:0000256" key="4">
    <source>
        <dbReference type="ARBA" id="ARBA00023002"/>
    </source>
</evidence>
<dbReference type="InterPro" id="IPR014105">
    <property type="entry name" value="Carotenoid/retinoid_OxRdtase"/>
</dbReference>
<evidence type="ECO:0000256" key="1">
    <source>
        <dbReference type="ARBA" id="ARBA00004829"/>
    </source>
</evidence>
<keyword evidence="4 5" id="KW-0560">Oxidoreductase</keyword>
<dbReference type="SUPFAM" id="SSF51905">
    <property type="entry name" value="FAD/NAD(P)-binding domain"/>
    <property type="match status" value="1"/>
</dbReference>
<gene>
    <name evidence="7" type="ordered locus">Runsl_2480</name>
</gene>
<dbReference type="EMBL" id="CP002859">
    <property type="protein sequence ID" value="AEI48885.1"/>
    <property type="molecule type" value="Genomic_DNA"/>
</dbReference>
<dbReference type="Gene3D" id="3.50.50.60">
    <property type="entry name" value="FAD/NAD(P)-binding domain"/>
    <property type="match status" value="2"/>
</dbReference>
<proteinExistence type="inferred from homology"/>
<evidence type="ECO:0000256" key="5">
    <source>
        <dbReference type="RuleBase" id="RU362075"/>
    </source>
</evidence>
<dbReference type="RefSeq" id="WP_013928196.1">
    <property type="nucleotide sequence ID" value="NC_015703.1"/>
</dbReference>
<evidence type="ECO:0000313" key="8">
    <source>
        <dbReference type="Proteomes" id="UP000000493"/>
    </source>
</evidence>
<reference evidence="8" key="1">
    <citation type="submission" date="2011-06" db="EMBL/GenBank/DDBJ databases">
        <title>The complete genome of chromosome of Runella slithyformis DSM 19594.</title>
        <authorList>
            <consortium name="US DOE Joint Genome Institute (JGI-PGF)"/>
            <person name="Lucas S."/>
            <person name="Han J."/>
            <person name="Lapidus A."/>
            <person name="Bruce D."/>
            <person name="Goodwin L."/>
            <person name="Pitluck S."/>
            <person name="Peters L."/>
            <person name="Kyrpides N."/>
            <person name="Mavromatis K."/>
            <person name="Ivanova N."/>
            <person name="Ovchinnikova G."/>
            <person name="Zhang X."/>
            <person name="Misra M."/>
            <person name="Detter J.C."/>
            <person name="Tapia R."/>
            <person name="Han C."/>
            <person name="Land M."/>
            <person name="Hauser L."/>
            <person name="Markowitz V."/>
            <person name="Cheng J.-F."/>
            <person name="Hugenholtz P."/>
            <person name="Woyke T."/>
            <person name="Wu D."/>
            <person name="Tindall B."/>
            <person name="Faehrich R."/>
            <person name="Brambilla E."/>
            <person name="Klenk H.-P."/>
            <person name="Eisen J.A."/>
        </authorList>
    </citation>
    <scope>NUCLEOTIDE SEQUENCE [LARGE SCALE GENOMIC DNA]</scope>
    <source>
        <strain evidence="8">ATCC 29530 / DSM 19594 / LMG 11500 / NCIMB 11436 / LSU 4</strain>
    </source>
</reference>
<accession>A0A7U3ZKH0</accession>
<dbReference type="NCBIfam" id="TIGR02734">
    <property type="entry name" value="crtI_fam"/>
    <property type="match status" value="1"/>
</dbReference>
<comment type="pathway">
    <text evidence="1 5">Carotenoid biosynthesis.</text>
</comment>